<keyword evidence="4" id="KW-1185">Reference proteome</keyword>
<reference evidence="3" key="2">
    <citation type="submission" date="2023-06" db="EMBL/GenBank/DDBJ databases">
        <authorList>
            <consortium name="Lawrence Berkeley National Laboratory"/>
            <person name="Mondo S.J."/>
            <person name="Hensen N."/>
            <person name="Bonometti L."/>
            <person name="Westerberg I."/>
            <person name="Brannstrom I.O."/>
            <person name="Guillou S."/>
            <person name="Cros-Aarteil S."/>
            <person name="Calhoun S."/>
            <person name="Haridas S."/>
            <person name="Kuo A."/>
            <person name="Pangilinan J."/>
            <person name="Riley R."/>
            <person name="Labutti K."/>
            <person name="Andreopoulos B."/>
            <person name="Lipzen A."/>
            <person name="Chen C."/>
            <person name="Yanf M."/>
            <person name="Daum C."/>
            <person name="Ng V."/>
            <person name="Clum A."/>
            <person name="Steindorff A."/>
            <person name="Ohm R."/>
            <person name="Martin F."/>
            <person name="Silar P."/>
            <person name="Natvig D."/>
            <person name="Lalanne C."/>
            <person name="Gautier V."/>
            <person name="Ament-Velasquez S.L."/>
            <person name="Kruys A."/>
            <person name="Hutchinson M.I."/>
            <person name="Powell A.J."/>
            <person name="Barry K."/>
            <person name="Miller A.N."/>
            <person name="Grigoriev I.V."/>
            <person name="Debuchy R."/>
            <person name="Gladieux P."/>
            <person name="Thoren M.H."/>
            <person name="Johannesson H."/>
        </authorList>
    </citation>
    <scope>NUCLEOTIDE SEQUENCE</scope>
    <source>
        <strain evidence="3">PSN324</strain>
    </source>
</reference>
<feature type="chain" id="PRO_5043743041" description="DUF8021 domain-containing protein" evidence="1">
    <location>
        <begin position="22"/>
        <end position="274"/>
    </location>
</feature>
<keyword evidence="1" id="KW-0732">Signal</keyword>
<dbReference type="EMBL" id="MU864933">
    <property type="protein sequence ID" value="KAK4466203.1"/>
    <property type="molecule type" value="Genomic_DNA"/>
</dbReference>
<reference evidence="3" key="1">
    <citation type="journal article" date="2023" name="Mol. Phylogenet. Evol.">
        <title>Genome-scale phylogeny and comparative genomics of the fungal order Sordariales.</title>
        <authorList>
            <person name="Hensen N."/>
            <person name="Bonometti L."/>
            <person name="Westerberg I."/>
            <person name="Brannstrom I.O."/>
            <person name="Guillou S."/>
            <person name="Cros-Aarteil S."/>
            <person name="Calhoun S."/>
            <person name="Haridas S."/>
            <person name="Kuo A."/>
            <person name="Mondo S."/>
            <person name="Pangilinan J."/>
            <person name="Riley R."/>
            <person name="LaButti K."/>
            <person name="Andreopoulos B."/>
            <person name="Lipzen A."/>
            <person name="Chen C."/>
            <person name="Yan M."/>
            <person name="Daum C."/>
            <person name="Ng V."/>
            <person name="Clum A."/>
            <person name="Steindorff A."/>
            <person name="Ohm R.A."/>
            <person name="Martin F."/>
            <person name="Silar P."/>
            <person name="Natvig D.O."/>
            <person name="Lalanne C."/>
            <person name="Gautier V."/>
            <person name="Ament-Velasquez S.L."/>
            <person name="Kruys A."/>
            <person name="Hutchinson M.I."/>
            <person name="Powell A.J."/>
            <person name="Barry K."/>
            <person name="Miller A.N."/>
            <person name="Grigoriev I.V."/>
            <person name="Debuchy R."/>
            <person name="Gladieux P."/>
            <person name="Hiltunen Thoren M."/>
            <person name="Johannesson H."/>
        </authorList>
    </citation>
    <scope>NUCLEOTIDE SEQUENCE</scope>
    <source>
        <strain evidence="3">PSN324</strain>
    </source>
</reference>
<dbReference type="AlphaFoldDB" id="A0AAV9HZK2"/>
<organism evidence="3 4">
    <name type="scientific">Cladorrhinum samala</name>
    <dbReference type="NCBI Taxonomy" id="585594"/>
    <lineage>
        <taxon>Eukaryota</taxon>
        <taxon>Fungi</taxon>
        <taxon>Dikarya</taxon>
        <taxon>Ascomycota</taxon>
        <taxon>Pezizomycotina</taxon>
        <taxon>Sordariomycetes</taxon>
        <taxon>Sordariomycetidae</taxon>
        <taxon>Sordariales</taxon>
        <taxon>Podosporaceae</taxon>
        <taxon>Cladorrhinum</taxon>
    </lineage>
</organism>
<dbReference type="Pfam" id="PF26061">
    <property type="entry name" value="DUF8021"/>
    <property type="match status" value="1"/>
</dbReference>
<dbReference type="InterPro" id="IPR058334">
    <property type="entry name" value="DUF8021"/>
</dbReference>
<accession>A0AAV9HZK2</accession>
<dbReference type="Proteomes" id="UP001321749">
    <property type="component" value="Unassembled WGS sequence"/>
</dbReference>
<comment type="caution">
    <text evidence="3">The sequence shown here is derived from an EMBL/GenBank/DDBJ whole genome shotgun (WGS) entry which is preliminary data.</text>
</comment>
<feature type="signal peptide" evidence="1">
    <location>
        <begin position="1"/>
        <end position="21"/>
    </location>
</feature>
<protein>
    <recommendedName>
        <fullName evidence="2">DUF8021 domain-containing protein</fullName>
    </recommendedName>
</protein>
<sequence length="274" mass="29589">MLSPVLLTCLVAGLAGSQAAAACTRASLQEATAEYLAALSAGTTSFSSLSTTSKVHYQENDVELDISKGVLSAPVKIDFNFSIYDTTLCASYSEVVATTGHAYVIGTRLEFNSSDAKITKIESVVLDQGDWLFNVTGSLVYNQRETAAGGWAPIPADKRDSREVIKAAGDAYVNAWGDSSVKPPFATQCARLEGGFYITSNCLLNFPPPFNVTNKRYTIDEELGAIDIFHNFPFLDASLPRHPGTQTNNLIRVEGGKIRYIHENTVCQAKNCGR</sequence>
<evidence type="ECO:0000259" key="2">
    <source>
        <dbReference type="Pfam" id="PF26061"/>
    </source>
</evidence>
<evidence type="ECO:0000313" key="4">
    <source>
        <dbReference type="Proteomes" id="UP001321749"/>
    </source>
</evidence>
<proteinExistence type="predicted"/>
<gene>
    <name evidence="3" type="ORF">QBC42DRAFT_329236</name>
</gene>
<evidence type="ECO:0000256" key="1">
    <source>
        <dbReference type="SAM" id="SignalP"/>
    </source>
</evidence>
<feature type="domain" description="DUF8021" evidence="2">
    <location>
        <begin position="158"/>
        <end position="265"/>
    </location>
</feature>
<evidence type="ECO:0000313" key="3">
    <source>
        <dbReference type="EMBL" id="KAK4466203.1"/>
    </source>
</evidence>
<name>A0AAV9HZK2_9PEZI</name>